<dbReference type="InterPro" id="IPR004713">
    <property type="entry name" value="CaH_exchang"/>
</dbReference>
<evidence type="ECO:0000256" key="5">
    <source>
        <dbReference type="ARBA" id="ARBA00022989"/>
    </source>
</evidence>
<evidence type="ECO:0000256" key="1">
    <source>
        <dbReference type="ARBA" id="ARBA00004127"/>
    </source>
</evidence>
<sequence length="99" mass="10781">MEITLGVAVGSSTQVAVLVIPFCVILSWVMGEDLDLNFKEFESVALFLSVLLVIVAMNDGTSNWLKGIMLSMTYVFVSAAFWMHFDAELTPPDTPPGPP</sequence>
<keyword evidence="2" id="KW-0813">Transport</keyword>
<dbReference type="GO" id="GO:0012505">
    <property type="term" value="C:endomembrane system"/>
    <property type="evidence" value="ECO:0007669"/>
    <property type="project" value="UniProtKB-SubCell"/>
</dbReference>
<keyword evidence="5 8" id="KW-1133">Transmembrane helix</keyword>
<dbReference type="GO" id="GO:0006874">
    <property type="term" value="P:intracellular calcium ion homeostasis"/>
    <property type="evidence" value="ECO:0007669"/>
    <property type="project" value="TreeGrafter"/>
</dbReference>
<feature type="transmembrane region" description="Helical" evidence="8">
    <location>
        <begin position="41"/>
        <end position="57"/>
    </location>
</feature>
<dbReference type="InterPro" id="IPR044880">
    <property type="entry name" value="NCX_ion-bd_dom_sf"/>
</dbReference>
<name>A0A8S1JBL8_9CHLO</name>
<dbReference type="AlphaFoldDB" id="A0A8S1JBL8"/>
<dbReference type="Gene3D" id="1.20.1420.30">
    <property type="entry name" value="NCX, central ion-binding region"/>
    <property type="match status" value="1"/>
</dbReference>
<dbReference type="GO" id="GO:0009705">
    <property type="term" value="C:plant-type vacuole membrane"/>
    <property type="evidence" value="ECO:0007669"/>
    <property type="project" value="TreeGrafter"/>
</dbReference>
<keyword evidence="6" id="KW-0406">Ion transport</keyword>
<feature type="transmembrane region" description="Helical" evidence="8">
    <location>
        <begin position="64"/>
        <end position="85"/>
    </location>
</feature>
<evidence type="ECO:0000259" key="9">
    <source>
        <dbReference type="Pfam" id="PF01699"/>
    </source>
</evidence>
<feature type="domain" description="Sodium/calcium exchanger membrane region" evidence="9">
    <location>
        <begin position="2"/>
        <end position="82"/>
    </location>
</feature>
<evidence type="ECO:0000256" key="4">
    <source>
        <dbReference type="ARBA" id="ARBA00022692"/>
    </source>
</evidence>
<dbReference type="InterPro" id="IPR004837">
    <property type="entry name" value="NaCa_Exmemb"/>
</dbReference>
<keyword evidence="4 8" id="KW-0812">Transmembrane</keyword>
<evidence type="ECO:0000313" key="11">
    <source>
        <dbReference type="Proteomes" id="UP000708148"/>
    </source>
</evidence>
<dbReference type="PANTHER" id="PTHR31503">
    <property type="entry name" value="VACUOLAR CALCIUM ION TRANSPORTER"/>
    <property type="match status" value="1"/>
</dbReference>
<evidence type="ECO:0000256" key="8">
    <source>
        <dbReference type="SAM" id="Phobius"/>
    </source>
</evidence>
<dbReference type="OrthoDB" id="1699231at2759"/>
<protein>
    <recommendedName>
        <fullName evidence="9">Sodium/calcium exchanger membrane region domain-containing protein</fullName>
    </recommendedName>
</protein>
<keyword evidence="11" id="KW-1185">Reference proteome</keyword>
<evidence type="ECO:0000256" key="6">
    <source>
        <dbReference type="ARBA" id="ARBA00023065"/>
    </source>
</evidence>
<reference evidence="10" key="1">
    <citation type="submission" date="2020-12" db="EMBL/GenBank/DDBJ databases">
        <authorList>
            <person name="Iha C."/>
        </authorList>
    </citation>
    <scope>NUCLEOTIDE SEQUENCE</scope>
</reference>
<evidence type="ECO:0000256" key="2">
    <source>
        <dbReference type="ARBA" id="ARBA00022448"/>
    </source>
</evidence>
<dbReference type="Pfam" id="PF01699">
    <property type="entry name" value="Na_Ca_ex"/>
    <property type="match status" value="1"/>
</dbReference>
<evidence type="ECO:0000313" key="10">
    <source>
        <dbReference type="EMBL" id="CAD7703530.1"/>
    </source>
</evidence>
<comment type="caution">
    <text evidence="10">The sequence shown here is derived from an EMBL/GenBank/DDBJ whole genome shotgun (WGS) entry which is preliminary data.</text>
</comment>
<gene>
    <name evidence="10" type="ORF">OSTQU699_LOCUS8887</name>
</gene>
<evidence type="ECO:0000256" key="3">
    <source>
        <dbReference type="ARBA" id="ARBA00022449"/>
    </source>
</evidence>
<dbReference type="Proteomes" id="UP000708148">
    <property type="component" value="Unassembled WGS sequence"/>
</dbReference>
<comment type="subcellular location">
    <subcellularLocation>
        <location evidence="1">Endomembrane system</location>
        <topology evidence="1">Multi-pass membrane protein</topology>
    </subcellularLocation>
</comment>
<dbReference type="EMBL" id="CAJHUC010002284">
    <property type="protein sequence ID" value="CAD7703530.1"/>
    <property type="molecule type" value="Genomic_DNA"/>
</dbReference>
<keyword evidence="3" id="KW-0050">Antiport</keyword>
<proteinExistence type="predicted"/>
<evidence type="ECO:0000256" key="7">
    <source>
        <dbReference type="ARBA" id="ARBA00023136"/>
    </source>
</evidence>
<dbReference type="GO" id="GO:0015369">
    <property type="term" value="F:calcium:proton antiporter activity"/>
    <property type="evidence" value="ECO:0007669"/>
    <property type="project" value="UniProtKB-ARBA"/>
</dbReference>
<keyword evidence="7 8" id="KW-0472">Membrane</keyword>
<accession>A0A8S1JBL8</accession>
<organism evidence="10 11">
    <name type="scientific">Ostreobium quekettii</name>
    <dbReference type="NCBI Taxonomy" id="121088"/>
    <lineage>
        <taxon>Eukaryota</taxon>
        <taxon>Viridiplantae</taxon>
        <taxon>Chlorophyta</taxon>
        <taxon>core chlorophytes</taxon>
        <taxon>Ulvophyceae</taxon>
        <taxon>TCBD clade</taxon>
        <taxon>Bryopsidales</taxon>
        <taxon>Ostreobineae</taxon>
        <taxon>Ostreobiaceae</taxon>
        <taxon>Ostreobium</taxon>
    </lineage>
</organism>
<dbReference type="PANTHER" id="PTHR31503:SF22">
    <property type="entry name" value="VACUOLAR CALCIUM ION TRANSPORTER"/>
    <property type="match status" value="1"/>
</dbReference>
<feature type="transmembrane region" description="Helical" evidence="8">
    <location>
        <begin position="7"/>
        <end position="29"/>
    </location>
</feature>